<evidence type="ECO:0000256" key="4">
    <source>
        <dbReference type="ARBA" id="ARBA00022989"/>
    </source>
</evidence>
<dbReference type="Pfam" id="PF02653">
    <property type="entry name" value="BPD_transp_2"/>
    <property type="match status" value="1"/>
</dbReference>
<evidence type="ECO:0000313" key="10">
    <source>
        <dbReference type="Proteomes" id="UP000595512"/>
    </source>
</evidence>
<dbReference type="Proteomes" id="UP000595512">
    <property type="component" value="Chromosome"/>
</dbReference>
<dbReference type="PANTHER" id="PTHR32196">
    <property type="entry name" value="ABC TRANSPORTER PERMEASE PROTEIN YPHD-RELATED-RELATED"/>
    <property type="match status" value="1"/>
</dbReference>
<dbReference type="STRING" id="46224.B4102_2337"/>
<evidence type="ECO:0000256" key="1">
    <source>
        <dbReference type="ARBA" id="ARBA00004651"/>
    </source>
</evidence>
<evidence type="ECO:0000256" key="6">
    <source>
        <dbReference type="SAM" id="Phobius"/>
    </source>
</evidence>
<evidence type="ECO:0000256" key="5">
    <source>
        <dbReference type="ARBA" id="ARBA00023136"/>
    </source>
</evidence>
<evidence type="ECO:0000256" key="3">
    <source>
        <dbReference type="ARBA" id="ARBA00022692"/>
    </source>
</evidence>
<dbReference type="KEGG" id="hspo:JGZ69_00665"/>
<dbReference type="PATRIC" id="fig|46224.3.peg.947"/>
<sequence>MFATIFGSVEQGIIYAIMALGVFLSFRVLDFPDLTVDGSFVTGSSVAATMIVLGYNPILATLAAIVAGFIAGCITGVLHTKGKINPLLSGILMMIALYSINLRIMGTSSDTSVGRPNIPLLNSETLLTKFTHFWQPLGIDQWLNKIIGFTGVQYLPSTWGIVIFMFIITLIIKWITDRFLQTEVGLALRATGDNQKMIRSLSANTDSLIILGLGISNALVALSGALIAQYAKFSDINLGIGMIIVGLASVIIGEAIFGTKTIVRTTFAVIAGAIIYRVILGLALRIKFLDTGDMKLITAIIVTLALVFPKILEKQREKRRKAKRYSELITIKKGDDIAPPPTD</sequence>
<feature type="transmembrane region" description="Helical" evidence="6">
    <location>
        <begin position="269"/>
        <end position="288"/>
    </location>
</feature>
<feature type="transmembrane region" description="Helical" evidence="6">
    <location>
        <begin position="236"/>
        <end position="257"/>
    </location>
</feature>
<reference evidence="7 9" key="1">
    <citation type="submission" date="2016-01" db="EMBL/GenBank/DDBJ databases">
        <title>Genome Sequences of Twelve Sporeforming Bacillus Species Isolated from Foods.</title>
        <authorList>
            <person name="Berendsen E.M."/>
            <person name="Wells-Bennik M.H."/>
            <person name="Krawcyk A.O."/>
            <person name="De Jong A."/>
            <person name="Holsappel S."/>
            <person name="Eijlander R.T."/>
            <person name="Kuipers O.P."/>
        </authorList>
    </citation>
    <scope>NUCLEOTIDE SEQUENCE [LARGE SCALE GENOMIC DNA]</scope>
    <source>
        <strain evidence="7 9">B4102</strain>
    </source>
</reference>
<evidence type="ECO:0000313" key="9">
    <source>
        <dbReference type="Proteomes" id="UP000075666"/>
    </source>
</evidence>
<dbReference type="GO" id="GO:0005886">
    <property type="term" value="C:plasma membrane"/>
    <property type="evidence" value="ECO:0007669"/>
    <property type="project" value="UniProtKB-SubCell"/>
</dbReference>
<dbReference type="GeneID" id="62498902"/>
<dbReference type="Proteomes" id="UP000075666">
    <property type="component" value="Unassembled WGS sequence"/>
</dbReference>
<keyword evidence="4 6" id="KW-1133">Transmembrane helix</keyword>
<dbReference type="CDD" id="cd06574">
    <property type="entry name" value="TM_PBP1_branched-chain-AA_like"/>
    <property type="match status" value="1"/>
</dbReference>
<feature type="transmembrane region" description="Helical" evidence="6">
    <location>
        <begin position="12"/>
        <end position="29"/>
    </location>
</feature>
<feature type="transmembrane region" description="Helical" evidence="6">
    <location>
        <begin position="294"/>
        <end position="312"/>
    </location>
</feature>
<protein>
    <submittedName>
        <fullName evidence="8">ABC transporter permease</fullName>
    </submittedName>
</protein>
<dbReference type="InterPro" id="IPR001851">
    <property type="entry name" value="ABC_transp_permease"/>
</dbReference>
<feature type="transmembrane region" description="Helical" evidence="6">
    <location>
        <begin position="158"/>
        <end position="176"/>
    </location>
</feature>
<keyword evidence="2" id="KW-1003">Cell membrane</keyword>
<dbReference type="EMBL" id="CP066701">
    <property type="protein sequence ID" value="QQX25568.1"/>
    <property type="molecule type" value="Genomic_DNA"/>
</dbReference>
<reference evidence="8 10" key="2">
    <citation type="submission" date="2020-12" db="EMBL/GenBank/DDBJ databases">
        <title>Taxonomic evaluation of the Bacillus sporothermodurans group of bacteria based on whole genome sequences.</title>
        <authorList>
            <person name="Fiedler G."/>
            <person name="Herbstmann A.-D."/>
            <person name="Doll E."/>
            <person name="Wenning M."/>
            <person name="Brinks E."/>
            <person name="Kabisch J."/>
            <person name="Breitenwieser F."/>
            <person name="Lappann M."/>
            <person name="Boehnlein C."/>
            <person name="Franz C."/>
        </authorList>
    </citation>
    <scope>NUCLEOTIDE SEQUENCE [LARGE SCALE GENOMIC DNA]</scope>
    <source>
        <strain evidence="8 10">DSM 10599</strain>
    </source>
</reference>
<accession>A0A150LDZ2</accession>
<evidence type="ECO:0000313" key="7">
    <source>
        <dbReference type="EMBL" id="KYD10465.1"/>
    </source>
</evidence>
<dbReference type="PANTHER" id="PTHR32196:SF69">
    <property type="entry name" value="BRANCHED-CHAIN AMINO ACID TRANSPORT SYSTEM, PERMEASE PROTEIN"/>
    <property type="match status" value="1"/>
</dbReference>
<feature type="transmembrane region" description="Helical" evidence="6">
    <location>
        <begin position="208"/>
        <end position="230"/>
    </location>
</feature>
<name>A0A150LDZ2_9BACI</name>
<proteinExistence type="predicted"/>
<evidence type="ECO:0000256" key="2">
    <source>
        <dbReference type="ARBA" id="ARBA00022475"/>
    </source>
</evidence>
<feature type="transmembrane region" description="Helical" evidence="6">
    <location>
        <begin position="87"/>
        <end position="106"/>
    </location>
</feature>
<dbReference type="AlphaFoldDB" id="A0A150LDZ2"/>
<gene>
    <name evidence="7" type="ORF">B4102_2337</name>
    <name evidence="8" type="ORF">JGZ69_00665</name>
</gene>
<dbReference type="GO" id="GO:0022857">
    <property type="term" value="F:transmembrane transporter activity"/>
    <property type="evidence" value="ECO:0007669"/>
    <property type="project" value="InterPro"/>
</dbReference>
<keyword evidence="3 6" id="KW-0812">Transmembrane</keyword>
<organism evidence="7 9">
    <name type="scientific">Heyndrickxia sporothermodurans</name>
    <dbReference type="NCBI Taxonomy" id="46224"/>
    <lineage>
        <taxon>Bacteria</taxon>
        <taxon>Bacillati</taxon>
        <taxon>Bacillota</taxon>
        <taxon>Bacilli</taxon>
        <taxon>Bacillales</taxon>
        <taxon>Bacillaceae</taxon>
        <taxon>Heyndrickxia</taxon>
    </lineage>
</organism>
<keyword evidence="9" id="KW-1185">Reference proteome</keyword>
<keyword evidence="5 6" id="KW-0472">Membrane</keyword>
<dbReference type="EMBL" id="LQYN01000013">
    <property type="protein sequence ID" value="KYD10465.1"/>
    <property type="molecule type" value="Genomic_DNA"/>
</dbReference>
<dbReference type="OrthoDB" id="9778389at2"/>
<comment type="subcellular location">
    <subcellularLocation>
        <location evidence="1">Cell membrane</location>
        <topology evidence="1">Multi-pass membrane protein</topology>
    </subcellularLocation>
</comment>
<evidence type="ECO:0000313" key="8">
    <source>
        <dbReference type="EMBL" id="QQX25568.1"/>
    </source>
</evidence>
<feature type="transmembrane region" description="Helical" evidence="6">
    <location>
        <begin position="58"/>
        <end position="78"/>
    </location>
</feature>
<dbReference type="RefSeq" id="WP_066227616.1">
    <property type="nucleotide sequence ID" value="NZ_CP066701.1"/>
</dbReference>